<dbReference type="CDD" id="cd00130">
    <property type="entry name" value="PAS"/>
    <property type="match status" value="1"/>
</dbReference>
<keyword evidence="3" id="KW-1185">Reference proteome</keyword>
<dbReference type="Gene3D" id="3.30.450.20">
    <property type="entry name" value="PAS domain"/>
    <property type="match status" value="1"/>
</dbReference>
<proteinExistence type="predicted"/>
<evidence type="ECO:0000313" key="3">
    <source>
        <dbReference type="Proteomes" id="UP001157353"/>
    </source>
</evidence>
<dbReference type="SUPFAM" id="SSF55785">
    <property type="entry name" value="PYP-like sensor domain (PAS domain)"/>
    <property type="match status" value="1"/>
</dbReference>
<name>A0ABQ6E1N5_9GAMM</name>
<dbReference type="PROSITE" id="PS50112">
    <property type="entry name" value="PAS"/>
    <property type="match status" value="1"/>
</dbReference>
<accession>A0ABQ6E1N5</accession>
<dbReference type="InterPro" id="IPR035965">
    <property type="entry name" value="PAS-like_dom_sf"/>
</dbReference>
<dbReference type="Pfam" id="PF13426">
    <property type="entry name" value="PAS_9"/>
    <property type="match status" value="1"/>
</dbReference>
<protein>
    <recommendedName>
        <fullName evidence="1">PAS domain-containing protein</fullName>
    </recommendedName>
</protein>
<reference evidence="3" key="1">
    <citation type="journal article" date="2019" name="Int. J. Syst. Evol. Microbiol.">
        <title>The Global Catalogue of Microorganisms (GCM) 10K type strain sequencing project: providing services to taxonomists for standard genome sequencing and annotation.</title>
        <authorList>
            <consortium name="The Broad Institute Genomics Platform"/>
            <consortium name="The Broad Institute Genome Sequencing Center for Infectious Disease"/>
            <person name="Wu L."/>
            <person name="Ma J."/>
        </authorList>
    </citation>
    <scope>NUCLEOTIDE SEQUENCE [LARGE SCALE GENOMIC DNA]</scope>
    <source>
        <strain evidence="3">NBRC 103166</strain>
    </source>
</reference>
<dbReference type="InterPro" id="IPR000014">
    <property type="entry name" value="PAS"/>
</dbReference>
<organism evidence="2 3">
    <name type="scientific">Psychromonas marina</name>
    <dbReference type="NCBI Taxonomy" id="88364"/>
    <lineage>
        <taxon>Bacteria</taxon>
        <taxon>Pseudomonadati</taxon>
        <taxon>Pseudomonadota</taxon>
        <taxon>Gammaproteobacteria</taxon>
        <taxon>Alteromonadales</taxon>
        <taxon>Psychromonadaceae</taxon>
        <taxon>Psychromonas</taxon>
    </lineage>
</organism>
<dbReference type="NCBIfam" id="TIGR00229">
    <property type="entry name" value="sensory_box"/>
    <property type="match status" value="1"/>
</dbReference>
<dbReference type="EMBL" id="BSPQ01000010">
    <property type="protein sequence ID" value="GLS91095.1"/>
    <property type="molecule type" value="Genomic_DNA"/>
</dbReference>
<evidence type="ECO:0000259" key="1">
    <source>
        <dbReference type="PROSITE" id="PS50112"/>
    </source>
</evidence>
<comment type="caution">
    <text evidence="2">The sequence shown here is derived from an EMBL/GenBank/DDBJ whole genome shotgun (WGS) entry which is preliminary data.</text>
</comment>
<evidence type="ECO:0000313" key="2">
    <source>
        <dbReference type="EMBL" id="GLS91095.1"/>
    </source>
</evidence>
<gene>
    <name evidence="2" type="ORF">GCM10007916_21640</name>
</gene>
<feature type="domain" description="PAS" evidence="1">
    <location>
        <begin position="28"/>
        <end position="71"/>
    </location>
</feature>
<dbReference type="Proteomes" id="UP001157353">
    <property type="component" value="Unassembled WGS sequence"/>
</dbReference>
<sequence>MDMDKLQLINTRTHCMDLSSDQRIVHSLDLSGTIIDVSPGWLKATGYERGEVIGKHFVEFLDRESLMKVQNNFPCLKDYGFVNSVPLHIVRKDRVVIYVKLTGTSKYNEQGVFERTFCEMKCG</sequence>